<comment type="caution">
    <text evidence="2">The sequence shown here is derived from an EMBL/GenBank/DDBJ whole genome shotgun (WGS) entry which is preliminary data.</text>
</comment>
<keyword evidence="3" id="KW-1185">Reference proteome</keyword>
<organism evidence="2 3">
    <name type="scientific">Parnassius mnemosyne</name>
    <name type="common">clouded apollo</name>
    <dbReference type="NCBI Taxonomy" id="213953"/>
    <lineage>
        <taxon>Eukaryota</taxon>
        <taxon>Metazoa</taxon>
        <taxon>Ecdysozoa</taxon>
        <taxon>Arthropoda</taxon>
        <taxon>Hexapoda</taxon>
        <taxon>Insecta</taxon>
        <taxon>Pterygota</taxon>
        <taxon>Neoptera</taxon>
        <taxon>Endopterygota</taxon>
        <taxon>Lepidoptera</taxon>
        <taxon>Glossata</taxon>
        <taxon>Ditrysia</taxon>
        <taxon>Papilionoidea</taxon>
        <taxon>Papilionidae</taxon>
        <taxon>Parnassiinae</taxon>
        <taxon>Parnassini</taxon>
        <taxon>Parnassius</taxon>
        <taxon>Driopa</taxon>
    </lineage>
</organism>
<sequence>MKGSSGPIQSRLHPIEKVPKPFHTLYIEISGKLSGASTQKEYFSVAIDAYTKFVILQHAKSKSQAGALQHLKDIVFLFGTPKRIVIDENGTFVSHYKVYC</sequence>
<proteinExistence type="predicted"/>
<accession>A0AAV1KQZ1</accession>
<evidence type="ECO:0000313" key="3">
    <source>
        <dbReference type="Proteomes" id="UP001314205"/>
    </source>
</evidence>
<dbReference type="Gene3D" id="3.30.420.10">
    <property type="entry name" value="Ribonuclease H-like superfamily/Ribonuclease H"/>
    <property type="match status" value="1"/>
</dbReference>
<dbReference type="PROSITE" id="PS50994">
    <property type="entry name" value="INTEGRASE"/>
    <property type="match status" value="1"/>
</dbReference>
<gene>
    <name evidence="2" type="ORF">PARMNEM_LOCUS6549</name>
</gene>
<dbReference type="Proteomes" id="UP001314205">
    <property type="component" value="Unassembled WGS sequence"/>
</dbReference>
<name>A0AAV1KQZ1_9NEOP</name>
<dbReference type="AlphaFoldDB" id="A0AAV1KQZ1"/>
<protein>
    <recommendedName>
        <fullName evidence="1">Integrase catalytic domain-containing protein</fullName>
    </recommendedName>
</protein>
<feature type="domain" description="Integrase catalytic" evidence="1">
    <location>
        <begin position="17"/>
        <end position="100"/>
    </location>
</feature>
<dbReference type="GO" id="GO:0003676">
    <property type="term" value="F:nucleic acid binding"/>
    <property type="evidence" value="ECO:0007669"/>
    <property type="project" value="InterPro"/>
</dbReference>
<dbReference type="InterPro" id="IPR012337">
    <property type="entry name" value="RNaseH-like_sf"/>
</dbReference>
<reference evidence="2 3" key="1">
    <citation type="submission" date="2023-11" db="EMBL/GenBank/DDBJ databases">
        <authorList>
            <person name="Hedman E."/>
            <person name="Englund M."/>
            <person name="Stromberg M."/>
            <person name="Nyberg Akerstrom W."/>
            <person name="Nylinder S."/>
            <person name="Jareborg N."/>
            <person name="Kallberg Y."/>
            <person name="Kronander E."/>
        </authorList>
    </citation>
    <scope>NUCLEOTIDE SEQUENCE [LARGE SCALE GENOMIC DNA]</scope>
</reference>
<dbReference type="InterPro" id="IPR001584">
    <property type="entry name" value="Integrase_cat-core"/>
</dbReference>
<dbReference type="SUPFAM" id="SSF53098">
    <property type="entry name" value="Ribonuclease H-like"/>
    <property type="match status" value="1"/>
</dbReference>
<dbReference type="EMBL" id="CAVLGL010000079">
    <property type="protein sequence ID" value="CAK1585470.1"/>
    <property type="molecule type" value="Genomic_DNA"/>
</dbReference>
<evidence type="ECO:0000259" key="1">
    <source>
        <dbReference type="PROSITE" id="PS50994"/>
    </source>
</evidence>
<evidence type="ECO:0000313" key="2">
    <source>
        <dbReference type="EMBL" id="CAK1585470.1"/>
    </source>
</evidence>
<dbReference type="GO" id="GO:0015074">
    <property type="term" value="P:DNA integration"/>
    <property type="evidence" value="ECO:0007669"/>
    <property type="project" value="InterPro"/>
</dbReference>
<dbReference type="InterPro" id="IPR036397">
    <property type="entry name" value="RNaseH_sf"/>
</dbReference>